<organism evidence="2 3">
    <name type="scientific">Gossypium davidsonii</name>
    <name type="common">Davidson's cotton</name>
    <name type="synonym">Gossypium klotzschianum subsp. davidsonii</name>
    <dbReference type="NCBI Taxonomy" id="34287"/>
    <lineage>
        <taxon>Eukaryota</taxon>
        <taxon>Viridiplantae</taxon>
        <taxon>Streptophyta</taxon>
        <taxon>Embryophyta</taxon>
        <taxon>Tracheophyta</taxon>
        <taxon>Spermatophyta</taxon>
        <taxon>Magnoliopsida</taxon>
        <taxon>eudicotyledons</taxon>
        <taxon>Gunneridae</taxon>
        <taxon>Pentapetalae</taxon>
        <taxon>rosids</taxon>
        <taxon>malvids</taxon>
        <taxon>Malvales</taxon>
        <taxon>Malvaceae</taxon>
        <taxon>Malvoideae</taxon>
        <taxon>Gossypium</taxon>
    </lineage>
</organism>
<keyword evidence="3" id="KW-1185">Reference proteome</keyword>
<dbReference type="AlphaFoldDB" id="A0A7J8RYF6"/>
<evidence type="ECO:0000313" key="2">
    <source>
        <dbReference type="EMBL" id="MBA0618570.1"/>
    </source>
</evidence>
<gene>
    <name evidence="2" type="ORF">Godav_027890</name>
</gene>
<feature type="compositionally biased region" description="Low complexity" evidence="1">
    <location>
        <begin position="100"/>
        <end position="112"/>
    </location>
</feature>
<dbReference type="Proteomes" id="UP000593561">
    <property type="component" value="Unassembled WGS sequence"/>
</dbReference>
<evidence type="ECO:0000256" key="1">
    <source>
        <dbReference type="SAM" id="MobiDB-lite"/>
    </source>
</evidence>
<proteinExistence type="predicted"/>
<evidence type="ECO:0008006" key="4">
    <source>
        <dbReference type="Google" id="ProtNLM"/>
    </source>
</evidence>
<protein>
    <recommendedName>
        <fullName evidence="4">DUF4283 domain-containing protein</fullName>
    </recommendedName>
</protein>
<evidence type="ECO:0000313" key="3">
    <source>
        <dbReference type="Proteomes" id="UP000593561"/>
    </source>
</evidence>
<dbReference type="EMBL" id="JABFAC010000007">
    <property type="protein sequence ID" value="MBA0618570.1"/>
    <property type="molecule type" value="Genomic_DNA"/>
</dbReference>
<sequence>MGQGVALEMEEDQSCVGESRIGMVGGSRFGVLNEINRKENKEESWAFNGINRSRISRKLNVGIEEAAREEGKVALSNKSENIKKGFGKIRGKGVIVANGPNPNNNVLKPSNNLGASSSRPFTNRFEDGSRMRPIIVDKDLDPIHFQAVGSILNNRKNMVVKILGILRVSFVVEEQSRPRHFILNHKIGENFGQRLIDKIGEKYCENMDQELVTLSDDVSLTIPIALAFDIIIQGLSQEIGNVTSMSEVKVGVHEVKDVSLVRLFFWSCQGCGHPCFHSFMKEHKRELYVDFFTLFETRISGGNADSVIVKMGFDNSFKVEAFEFAGGFWLLWNDDVDVEVLKAHLDQWWPKIVEIITEERGITTLKLENCDTPNRLGIKTTYSGITIPTCQAASHFKIVDNITIPNPGYRDITVVRQQKMMPGVVFV</sequence>
<feature type="region of interest" description="Disordered" evidence="1">
    <location>
        <begin position="100"/>
        <end position="122"/>
    </location>
</feature>
<accession>A0A7J8RYF6</accession>
<comment type="caution">
    <text evidence="2">The sequence shown here is derived from an EMBL/GenBank/DDBJ whole genome shotgun (WGS) entry which is preliminary data.</text>
</comment>
<name>A0A7J8RYF6_GOSDV</name>
<reference evidence="2 3" key="1">
    <citation type="journal article" date="2019" name="Genome Biol. Evol.">
        <title>Insights into the evolution of the New World diploid cottons (Gossypium, subgenus Houzingenia) based on genome sequencing.</title>
        <authorList>
            <person name="Grover C.E."/>
            <person name="Arick M.A. 2nd"/>
            <person name="Thrash A."/>
            <person name="Conover J.L."/>
            <person name="Sanders W.S."/>
            <person name="Peterson D.G."/>
            <person name="Frelichowski J.E."/>
            <person name="Scheffler J.A."/>
            <person name="Scheffler B.E."/>
            <person name="Wendel J.F."/>
        </authorList>
    </citation>
    <scope>NUCLEOTIDE SEQUENCE [LARGE SCALE GENOMIC DNA]</scope>
    <source>
        <strain evidence="2">27</strain>
        <tissue evidence="2">Leaf</tissue>
    </source>
</reference>